<evidence type="ECO:0000256" key="1">
    <source>
        <dbReference type="SAM" id="SignalP"/>
    </source>
</evidence>
<keyword evidence="1" id="KW-0732">Signal</keyword>
<sequence length="138" mass="15880">MKFSYINTICLLICISYVNPQYHVLQNSIGSVTKCLLKFTTTREESKTYFDNPDKTSHNFKCFLKCMVEEEGFFQNGSPVAELVFETHKTNKYLAATSEELLEVIERCHALVGDDDCDTVFKISRCFDDIVYGKVHHT</sequence>
<evidence type="ECO:0000313" key="3">
    <source>
        <dbReference type="Proteomes" id="UP000095300"/>
    </source>
</evidence>
<feature type="signal peptide" evidence="1">
    <location>
        <begin position="1"/>
        <end position="20"/>
    </location>
</feature>
<organism evidence="2 3">
    <name type="scientific">Stomoxys calcitrans</name>
    <name type="common">Stable fly</name>
    <name type="synonym">Conops calcitrans</name>
    <dbReference type="NCBI Taxonomy" id="35570"/>
    <lineage>
        <taxon>Eukaryota</taxon>
        <taxon>Metazoa</taxon>
        <taxon>Ecdysozoa</taxon>
        <taxon>Arthropoda</taxon>
        <taxon>Hexapoda</taxon>
        <taxon>Insecta</taxon>
        <taxon>Pterygota</taxon>
        <taxon>Neoptera</taxon>
        <taxon>Endopterygota</taxon>
        <taxon>Diptera</taxon>
        <taxon>Brachycera</taxon>
        <taxon>Muscomorpha</taxon>
        <taxon>Muscoidea</taxon>
        <taxon>Muscidae</taxon>
        <taxon>Stomoxys</taxon>
    </lineage>
</organism>
<dbReference type="Pfam" id="PF01395">
    <property type="entry name" value="PBP_GOBP"/>
    <property type="match status" value="1"/>
</dbReference>
<dbReference type="EnsemblMetazoa" id="SCAU016929-RA">
    <property type="protein sequence ID" value="SCAU016929-PA"/>
    <property type="gene ID" value="SCAU016929"/>
</dbReference>
<protein>
    <submittedName>
        <fullName evidence="2">Uncharacterized protein</fullName>
    </submittedName>
</protein>
<dbReference type="InterPro" id="IPR006170">
    <property type="entry name" value="PBP/GOBP"/>
</dbReference>
<dbReference type="Proteomes" id="UP000095300">
    <property type="component" value="Unassembled WGS sequence"/>
</dbReference>
<name>A0A2Y9D4M5_STOCA</name>
<dbReference type="GO" id="GO:0005549">
    <property type="term" value="F:odorant binding"/>
    <property type="evidence" value="ECO:0007669"/>
    <property type="project" value="InterPro"/>
</dbReference>
<dbReference type="CDD" id="cd23992">
    <property type="entry name" value="PBP_GOBP"/>
    <property type="match status" value="1"/>
</dbReference>
<dbReference type="VEuPathDB" id="VectorBase:SCAU016929"/>
<dbReference type="AlphaFoldDB" id="A0A2Y9D4M5"/>
<dbReference type="SMART" id="SM00708">
    <property type="entry name" value="PhBP"/>
    <property type="match status" value="1"/>
</dbReference>
<dbReference type="InterPro" id="IPR036728">
    <property type="entry name" value="PBP_GOBP_sf"/>
</dbReference>
<accession>A0A2Y9D4M5</accession>
<reference evidence="2" key="1">
    <citation type="submission" date="2020-05" db="UniProtKB">
        <authorList>
            <consortium name="EnsemblMetazoa"/>
        </authorList>
    </citation>
    <scope>IDENTIFICATION</scope>
    <source>
        <strain evidence="2">USDA</strain>
    </source>
</reference>
<dbReference type="SUPFAM" id="SSF47565">
    <property type="entry name" value="Insect pheromone/odorant-binding proteins"/>
    <property type="match status" value="1"/>
</dbReference>
<proteinExistence type="predicted"/>
<evidence type="ECO:0000313" key="2">
    <source>
        <dbReference type="EnsemblMetazoa" id="SCAU016929-PA"/>
    </source>
</evidence>
<dbReference type="Gene3D" id="1.10.238.20">
    <property type="entry name" value="Pheromone/general odorant binding protein domain"/>
    <property type="match status" value="1"/>
</dbReference>
<feature type="chain" id="PRO_5016041611" evidence="1">
    <location>
        <begin position="21"/>
        <end position="138"/>
    </location>
</feature>
<keyword evidence="3" id="KW-1185">Reference proteome</keyword>